<feature type="region of interest" description="Disordered" evidence="3">
    <location>
        <begin position="100"/>
        <end position="222"/>
    </location>
</feature>
<feature type="compositionally biased region" description="Basic residues" evidence="3">
    <location>
        <begin position="100"/>
        <end position="146"/>
    </location>
</feature>
<dbReference type="SUPFAM" id="SSF57756">
    <property type="entry name" value="Retrovirus zinc finger-like domains"/>
    <property type="match status" value="1"/>
</dbReference>
<keyword evidence="2" id="KW-0694">RNA-binding</keyword>
<feature type="compositionally biased region" description="Basic residues" evidence="3">
    <location>
        <begin position="162"/>
        <end position="172"/>
    </location>
</feature>
<dbReference type="Pfam" id="PF00098">
    <property type="entry name" value="zf-CCHC"/>
    <property type="match status" value="1"/>
</dbReference>
<dbReference type="InterPro" id="IPR001878">
    <property type="entry name" value="Znf_CCHC"/>
</dbReference>
<dbReference type="InterPro" id="IPR000504">
    <property type="entry name" value="RRM_dom"/>
</dbReference>
<dbReference type="PANTHER" id="PTHR48038:SF1">
    <property type="entry name" value="RIBONUCLEOPROTEIN RB97D"/>
    <property type="match status" value="1"/>
</dbReference>
<dbReference type="Proteomes" id="UP001628156">
    <property type="component" value="Unassembled WGS sequence"/>
</dbReference>
<dbReference type="PROSITE" id="PS50158">
    <property type="entry name" value="ZF_CCHC"/>
    <property type="match status" value="1"/>
</dbReference>
<dbReference type="Gene3D" id="3.30.70.330">
    <property type="match status" value="1"/>
</dbReference>
<keyword evidence="1" id="KW-0863">Zinc-finger</keyword>
<evidence type="ECO:0000256" key="2">
    <source>
        <dbReference type="PROSITE-ProRule" id="PRU00176"/>
    </source>
</evidence>
<name>A0ABQ0DZ99_9EUKA</name>
<dbReference type="PANTHER" id="PTHR48038">
    <property type="entry name" value="RIBONUCLEOPROTEIN RB97D"/>
    <property type="match status" value="1"/>
</dbReference>
<reference evidence="6 7" key="1">
    <citation type="journal article" date="2019" name="PLoS Negl. Trop. Dis.">
        <title>Whole genome sequencing of Entamoeba nuttalli reveals mammalian host-related molecular signatures and a novel octapeptide-repeat surface protein.</title>
        <authorList>
            <person name="Tanaka M."/>
            <person name="Makiuchi T."/>
            <person name="Komiyama T."/>
            <person name="Shiina T."/>
            <person name="Osaki K."/>
            <person name="Tachibana H."/>
        </authorList>
    </citation>
    <scope>NUCLEOTIDE SEQUENCE [LARGE SCALE GENOMIC DNA]</scope>
    <source>
        <strain evidence="6 7">P19-061405</strain>
    </source>
</reference>
<dbReference type="EMBL" id="BAAFRS010000379">
    <property type="protein sequence ID" value="GAB1228178.1"/>
    <property type="molecule type" value="Genomic_DNA"/>
</dbReference>
<dbReference type="InterPro" id="IPR036875">
    <property type="entry name" value="Znf_CCHC_sf"/>
</dbReference>
<evidence type="ECO:0000259" key="4">
    <source>
        <dbReference type="PROSITE" id="PS50102"/>
    </source>
</evidence>
<dbReference type="Pfam" id="PF00076">
    <property type="entry name" value="RRM_1"/>
    <property type="match status" value="1"/>
</dbReference>
<gene>
    <name evidence="6" type="ORF">ENUP19_0379G0008</name>
</gene>
<evidence type="ECO:0000313" key="7">
    <source>
        <dbReference type="Proteomes" id="UP001628156"/>
    </source>
</evidence>
<feature type="compositionally biased region" description="Basic and acidic residues" evidence="3">
    <location>
        <begin position="186"/>
        <end position="222"/>
    </location>
</feature>
<feature type="domain" description="CCHC-type" evidence="5">
    <location>
        <begin position="83"/>
        <end position="98"/>
    </location>
</feature>
<evidence type="ECO:0000256" key="1">
    <source>
        <dbReference type="PROSITE-ProRule" id="PRU00047"/>
    </source>
</evidence>
<dbReference type="PROSITE" id="PS50102">
    <property type="entry name" value="RRM"/>
    <property type="match status" value="1"/>
</dbReference>
<dbReference type="SMART" id="SM00360">
    <property type="entry name" value="RRM"/>
    <property type="match status" value="1"/>
</dbReference>
<feature type="compositionally biased region" description="Low complexity" evidence="3">
    <location>
        <begin position="175"/>
        <end position="185"/>
    </location>
</feature>
<evidence type="ECO:0000259" key="5">
    <source>
        <dbReference type="PROSITE" id="PS50158"/>
    </source>
</evidence>
<evidence type="ECO:0000313" key="6">
    <source>
        <dbReference type="EMBL" id="GAB1228178.1"/>
    </source>
</evidence>
<feature type="domain" description="RRM" evidence="4">
    <location>
        <begin position="4"/>
        <end position="74"/>
    </location>
</feature>
<protein>
    <recommendedName>
        <fullName evidence="8">RNA recognition motif domain containing protein</fullName>
    </recommendedName>
</protein>
<dbReference type="Gene3D" id="4.10.60.10">
    <property type="entry name" value="Zinc finger, CCHC-type"/>
    <property type="match status" value="1"/>
</dbReference>
<accession>A0ABQ0DZ99</accession>
<dbReference type="SUPFAM" id="SSF54928">
    <property type="entry name" value="RNA-binding domain, RBD"/>
    <property type="match status" value="1"/>
</dbReference>
<keyword evidence="1" id="KW-0862">Zinc</keyword>
<sequence>MSSIKLYVGHLPDGVTQAEMKDAFSKYGSIETIDIKSHFGFVTFTNAEDGKKIIDDKIDITIKGRHVSVEQARGDRSRENDVCYLCGKTGHWARDCKEKRYRRRNRSSSRRRRYSRRYSSRSRSRSRSPYSRRHSRSSSRRHRHSSSRSDSRSRSRSPYSRHSQRYSRHRHRSDSSSSFSRSSPSPKRDSSKRENKSIKNEDKSIKKDTETITQKDSENQQK</sequence>
<keyword evidence="7" id="KW-1185">Reference proteome</keyword>
<dbReference type="InterPro" id="IPR035979">
    <property type="entry name" value="RBD_domain_sf"/>
</dbReference>
<evidence type="ECO:0000256" key="3">
    <source>
        <dbReference type="SAM" id="MobiDB-lite"/>
    </source>
</evidence>
<dbReference type="InterPro" id="IPR012677">
    <property type="entry name" value="Nucleotide-bd_a/b_plait_sf"/>
</dbReference>
<proteinExistence type="predicted"/>
<organism evidence="6 7">
    <name type="scientific">Entamoeba nuttalli</name>
    <dbReference type="NCBI Taxonomy" id="412467"/>
    <lineage>
        <taxon>Eukaryota</taxon>
        <taxon>Amoebozoa</taxon>
        <taxon>Evosea</taxon>
        <taxon>Archamoebae</taxon>
        <taxon>Mastigamoebida</taxon>
        <taxon>Entamoebidae</taxon>
        <taxon>Entamoeba</taxon>
    </lineage>
</organism>
<comment type="caution">
    <text evidence="6">The sequence shown here is derived from an EMBL/GenBank/DDBJ whole genome shotgun (WGS) entry which is preliminary data.</text>
</comment>
<keyword evidence="1" id="KW-0479">Metal-binding</keyword>
<evidence type="ECO:0008006" key="8">
    <source>
        <dbReference type="Google" id="ProtNLM"/>
    </source>
</evidence>
<dbReference type="SMART" id="SM00343">
    <property type="entry name" value="ZnF_C2HC"/>
    <property type="match status" value="1"/>
</dbReference>